<name>A0ABT9HR42_9SPHN</name>
<keyword evidence="1" id="KW-0812">Transmembrane</keyword>
<comment type="caution">
    <text evidence="2">The sequence shown here is derived from an EMBL/GenBank/DDBJ whole genome shotgun (WGS) entry which is preliminary data.</text>
</comment>
<evidence type="ECO:0008006" key="4">
    <source>
        <dbReference type="Google" id="ProtNLM"/>
    </source>
</evidence>
<dbReference type="EMBL" id="JAVAIM010000001">
    <property type="protein sequence ID" value="MDP4575619.1"/>
    <property type="molecule type" value="Genomic_DNA"/>
</dbReference>
<feature type="transmembrane region" description="Helical" evidence="1">
    <location>
        <begin position="155"/>
        <end position="174"/>
    </location>
</feature>
<gene>
    <name evidence="2" type="ORF">Q9K02_10765</name>
</gene>
<feature type="transmembrane region" description="Helical" evidence="1">
    <location>
        <begin position="183"/>
        <end position="210"/>
    </location>
</feature>
<keyword evidence="1" id="KW-1133">Transmembrane helix</keyword>
<proteinExistence type="predicted"/>
<evidence type="ECO:0000256" key="1">
    <source>
        <dbReference type="SAM" id="Phobius"/>
    </source>
</evidence>
<reference evidence="2 3" key="1">
    <citation type="submission" date="2023-08" db="EMBL/GenBank/DDBJ databases">
        <title>genomic of G39.</title>
        <authorList>
            <person name="Wang Y."/>
        </authorList>
    </citation>
    <scope>NUCLEOTIDE SEQUENCE [LARGE SCALE GENOMIC DNA]</scope>
    <source>
        <strain evidence="2 3">G39</strain>
    </source>
</reference>
<evidence type="ECO:0000313" key="2">
    <source>
        <dbReference type="EMBL" id="MDP4575619.1"/>
    </source>
</evidence>
<evidence type="ECO:0000313" key="3">
    <source>
        <dbReference type="Proteomes" id="UP001240639"/>
    </source>
</evidence>
<organism evidence="2 3">
    <name type="scientific">Qipengyuania profundimaris</name>
    <dbReference type="NCBI Taxonomy" id="3067652"/>
    <lineage>
        <taxon>Bacteria</taxon>
        <taxon>Pseudomonadati</taxon>
        <taxon>Pseudomonadota</taxon>
        <taxon>Alphaproteobacteria</taxon>
        <taxon>Sphingomonadales</taxon>
        <taxon>Erythrobacteraceae</taxon>
        <taxon>Qipengyuania</taxon>
    </lineage>
</organism>
<dbReference type="RefSeq" id="WP_305932898.1">
    <property type="nucleotide sequence ID" value="NZ_JAVAIM010000001.1"/>
</dbReference>
<keyword evidence="1" id="KW-0472">Membrane</keyword>
<feature type="transmembrane region" description="Helical" evidence="1">
    <location>
        <begin position="28"/>
        <end position="49"/>
    </location>
</feature>
<keyword evidence="3" id="KW-1185">Reference proteome</keyword>
<feature type="transmembrane region" description="Helical" evidence="1">
    <location>
        <begin position="119"/>
        <end position="143"/>
    </location>
</feature>
<protein>
    <recommendedName>
        <fullName evidence="4">Cell wall polymerase</fullName>
    </recommendedName>
</protein>
<feature type="transmembrane region" description="Helical" evidence="1">
    <location>
        <begin position="61"/>
        <end position="80"/>
    </location>
</feature>
<sequence length="273" mass="28287">MSRAGFVGLLALAFPVMGGLGALWLMGAPASFLMVNAGTLVVGLALIAFLPQIDATKTRRFAIVALLVLLALPLLTGPYVNGIARWLPLGPFTLHAGMLAIPMLAALTARDEDYSAPILLAGILAAAFQPDAASGLALTFAAMGLYNAKRDWKDGVVAGTGFFATLVMWVRGALPAQPFVERVLVDVAVVQPLAALALLACLVASFLLILHALPAPMAQRHTLAGTLFGFSIAAVLSNYPSALIGYGAAPILGFAFALSQIERAESKAPPVAE</sequence>
<feature type="transmembrane region" description="Helical" evidence="1">
    <location>
        <begin position="230"/>
        <end position="258"/>
    </location>
</feature>
<accession>A0ABT9HR42</accession>
<dbReference type="Proteomes" id="UP001240639">
    <property type="component" value="Unassembled WGS sequence"/>
</dbReference>